<gene>
    <name evidence="1" type="ORF">B296_00032098</name>
</gene>
<protein>
    <submittedName>
        <fullName evidence="1">Uncharacterized protein</fullName>
    </submittedName>
</protein>
<dbReference type="EMBL" id="AMZH03008837">
    <property type="protein sequence ID" value="RRT58119.1"/>
    <property type="molecule type" value="Genomic_DNA"/>
</dbReference>
<comment type="caution">
    <text evidence="1">The sequence shown here is derived from an EMBL/GenBank/DDBJ whole genome shotgun (WGS) entry which is preliminary data.</text>
</comment>
<reference evidence="1 2" key="1">
    <citation type="journal article" date="2014" name="Agronomy (Basel)">
        <title>A Draft Genome Sequence for Ensete ventricosum, the Drought-Tolerant Tree Against Hunger.</title>
        <authorList>
            <person name="Harrison J."/>
            <person name="Moore K.A."/>
            <person name="Paszkiewicz K."/>
            <person name="Jones T."/>
            <person name="Grant M."/>
            <person name="Ambacheew D."/>
            <person name="Muzemil S."/>
            <person name="Studholme D.J."/>
        </authorList>
    </citation>
    <scope>NUCLEOTIDE SEQUENCE [LARGE SCALE GENOMIC DNA]</scope>
</reference>
<organism evidence="1 2">
    <name type="scientific">Ensete ventricosum</name>
    <name type="common">Abyssinian banana</name>
    <name type="synonym">Musa ensete</name>
    <dbReference type="NCBI Taxonomy" id="4639"/>
    <lineage>
        <taxon>Eukaryota</taxon>
        <taxon>Viridiplantae</taxon>
        <taxon>Streptophyta</taxon>
        <taxon>Embryophyta</taxon>
        <taxon>Tracheophyta</taxon>
        <taxon>Spermatophyta</taxon>
        <taxon>Magnoliopsida</taxon>
        <taxon>Liliopsida</taxon>
        <taxon>Zingiberales</taxon>
        <taxon>Musaceae</taxon>
        <taxon>Ensete</taxon>
    </lineage>
</organism>
<evidence type="ECO:0000313" key="2">
    <source>
        <dbReference type="Proteomes" id="UP000287651"/>
    </source>
</evidence>
<accession>A0A426Z2B3</accession>
<dbReference type="AlphaFoldDB" id="A0A426Z2B3"/>
<proteinExistence type="predicted"/>
<dbReference type="Proteomes" id="UP000287651">
    <property type="component" value="Unassembled WGS sequence"/>
</dbReference>
<sequence>MLIGDWCFPAEHSLNSDLKLPHLSGPVAPPYPNLMKSVKFLRLWLYQEELELKPRAMGICAGHKKGRYLQGKHGFHGSHCHLHLPPLPLPLPPPLGKVEAVHIKKLKLVW</sequence>
<evidence type="ECO:0000313" key="1">
    <source>
        <dbReference type="EMBL" id="RRT58119.1"/>
    </source>
</evidence>
<name>A0A426Z2B3_ENSVE</name>